<dbReference type="InterPro" id="IPR056852">
    <property type="entry name" value="AK17A/B"/>
</dbReference>
<dbReference type="GO" id="GO:0051018">
    <property type="term" value="F:protein kinase A binding"/>
    <property type="evidence" value="ECO:0007669"/>
    <property type="project" value="TreeGrafter"/>
</dbReference>
<dbReference type="Proteomes" id="UP000028990">
    <property type="component" value="Unassembled WGS sequence"/>
</dbReference>
<feature type="compositionally biased region" description="Basic and acidic residues" evidence="1">
    <location>
        <begin position="609"/>
        <end position="622"/>
    </location>
</feature>
<feature type="region of interest" description="Disordered" evidence="1">
    <location>
        <begin position="278"/>
        <end position="297"/>
    </location>
</feature>
<dbReference type="Pfam" id="PF25015">
    <property type="entry name" value="RBD_AKAP-17A"/>
    <property type="match status" value="1"/>
</dbReference>
<feature type="compositionally biased region" description="Basic residues" evidence="1">
    <location>
        <begin position="632"/>
        <end position="648"/>
    </location>
</feature>
<feature type="region of interest" description="Disordered" evidence="1">
    <location>
        <begin position="351"/>
        <end position="370"/>
    </location>
</feature>
<evidence type="ECO:0000313" key="2">
    <source>
        <dbReference type="EMBL" id="KFO31303.1"/>
    </source>
</evidence>
<evidence type="ECO:0000256" key="1">
    <source>
        <dbReference type="SAM" id="MobiDB-lite"/>
    </source>
</evidence>
<dbReference type="PANTHER" id="PTHR12484:SF2">
    <property type="entry name" value="A-KINASE ANCHOR PROTEIN 17A"/>
    <property type="match status" value="1"/>
</dbReference>
<dbReference type="GO" id="GO:0016607">
    <property type="term" value="C:nuclear speck"/>
    <property type="evidence" value="ECO:0007669"/>
    <property type="project" value="TreeGrafter"/>
</dbReference>
<dbReference type="Gene3D" id="3.30.70.330">
    <property type="match status" value="1"/>
</dbReference>
<dbReference type="EMBL" id="KN122297">
    <property type="protein sequence ID" value="KFO31303.1"/>
    <property type="molecule type" value="Genomic_DNA"/>
</dbReference>
<dbReference type="GO" id="GO:0043484">
    <property type="term" value="P:regulation of RNA splicing"/>
    <property type="evidence" value="ECO:0007669"/>
    <property type="project" value="TreeGrafter"/>
</dbReference>
<feature type="region of interest" description="Disordered" evidence="1">
    <location>
        <begin position="566"/>
        <end position="594"/>
    </location>
</feature>
<feature type="region of interest" description="Disordered" evidence="1">
    <location>
        <begin position="310"/>
        <end position="340"/>
    </location>
</feature>
<dbReference type="InterPro" id="IPR012677">
    <property type="entry name" value="Nucleotide-bd_a/b_plait_sf"/>
</dbReference>
<dbReference type="GO" id="GO:0005829">
    <property type="term" value="C:cytosol"/>
    <property type="evidence" value="ECO:0007669"/>
    <property type="project" value="TreeGrafter"/>
</dbReference>
<sequence>MAVATIVHDTSEAVELCPSYGLYLKPITKMSISVALPQLQQPGKSISNWEVMERLKNMVHNHQFSTLRISKSTMDFIRFEGEVENKSLVQSFLACLDGKTIKLSGFPEILKVHATEFKMDFPTCTDWEFFNTKERNEMLPGERPDTIHLQGLPCKWFTQKESGSEKPSQEVLVKAFKKFGEIRNVDIPMLDPYREEMTGRSSHVFGFGGHLSFEAYIQYCEYEGFLQAMRALHGMKLMYKGRDGKAVACNIKVSFDSTKHLGEVSIKKRQLERQKLQELEKQREQKRREKEAEERLRVKEKKQKELQELERERKREEKLHKRPQKQRESAEKEAEERLRVKEKKQKELQELERERKREEKLHKRPQKQRDLEFWRSQKQLEKLQVEEQKKLQKIKLEERKLLLVQRNLQSIRLLVELLRRAKSAKLQKQEQQENLRQVEKEHNLQVQQLSTLQCKKTRDMHKSLQQPSHTAMLHPLGGPLPPRTPKEALPHMEVACTPRNMKSSIRDKVGFKEAQSPLCVGLEDDSLERRCPGVLACIPKDNQQAKEVSTCDPSMLKKEDRLKHVKSNWESSKGHVHPTHNRRAEEQHTPDRSWARTAERCEELRLRIKEQHPCQKLTHRDQGSPWPYPQRSHSKGRERRERSSHHHERSSQSPSNHHRTR</sequence>
<gene>
    <name evidence="2" type="ORF">H920_07299</name>
</gene>
<dbReference type="STRING" id="885580.ENSFDAP00000012911"/>
<proteinExistence type="predicted"/>
<organism evidence="2 3">
    <name type="scientific">Fukomys damarensis</name>
    <name type="common">Damaraland mole rat</name>
    <name type="synonym">Cryptomys damarensis</name>
    <dbReference type="NCBI Taxonomy" id="885580"/>
    <lineage>
        <taxon>Eukaryota</taxon>
        <taxon>Metazoa</taxon>
        <taxon>Chordata</taxon>
        <taxon>Craniata</taxon>
        <taxon>Vertebrata</taxon>
        <taxon>Euteleostomi</taxon>
        <taxon>Mammalia</taxon>
        <taxon>Eutheria</taxon>
        <taxon>Euarchontoglires</taxon>
        <taxon>Glires</taxon>
        <taxon>Rodentia</taxon>
        <taxon>Hystricomorpha</taxon>
        <taxon>Bathyergidae</taxon>
        <taxon>Fukomys</taxon>
    </lineage>
</organism>
<dbReference type="AlphaFoldDB" id="A0A091DLH3"/>
<dbReference type="OMA" id="HMEVACT"/>
<keyword evidence="3" id="KW-1185">Reference proteome</keyword>
<feature type="compositionally biased region" description="Basic and acidic residues" evidence="1">
    <location>
        <begin position="582"/>
        <end position="594"/>
    </location>
</feature>
<protein>
    <submittedName>
        <fullName evidence="2">A-kinase anchor protein 17A</fullName>
    </submittedName>
</protein>
<dbReference type="GO" id="GO:0003723">
    <property type="term" value="F:RNA binding"/>
    <property type="evidence" value="ECO:0007669"/>
    <property type="project" value="TreeGrafter"/>
</dbReference>
<dbReference type="CDD" id="cd12264">
    <property type="entry name" value="RRM_AKAP17A"/>
    <property type="match status" value="1"/>
</dbReference>
<keyword evidence="2" id="KW-0418">Kinase</keyword>
<name>A0A091DLH3_FUKDA</name>
<dbReference type="InterPro" id="IPR035979">
    <property type="entry name" value="RBD_domain_sf"/>
</dbReference>
<dbReference type="GO" id="GO:0016301">
    <property type="term" value="F:kinase activity"/>
    <property type="evidence" value="ECO:0007669"/>
    <property type="project" value="UniProtKB-KW"/>
</dbReference>
<dbReference type="SUPFAM" id="SSF54928">
    <property type="entry name" value="RNA-binding domain, RBD"/>
    <property type="match status" value="1"/>
</dbReference>
<keyword evidence="2" id="KW-0808">Transferase</keyword>
<feature type="region of interest" description="Disordered" evidence="1">
    <location>
        <begin position="609"/>
        <end position="661"/>
    </location>
</feature>
<dbReference type="PANTHER" id="PTHR12484">
    <property type="entry name" value="B-LYMPHOCYTE ANTIGEN-RELATED"/>
    <property type="match status" value="1"/>
</dbReference>
<evidence type="ECO:0000313" key="3">
    <source>
        <dbReference type="Proteomes" id="UP000028990"/>
    </source>
</evidence>
<accession>A0A091DLH3</accession>
<reference evidence="2 3" key="1">
    <citation type="submission" date="2013-11" db="EMBL/GenBank/DDBJ databases">
        <title>The Damaraland mole rat (Fukomys damarensis) genome and evolution of African mole rats.</title>
        <authorList>
            <person name="Gladyshev V.N."/>
            <person name="Fang X."/>
        </authorList>
    </citation>
    <scope>NUCLEOTIDE SEQUENCE [LARGE SCALE GENOMIC DNA]</scope>
    <source>
        <tissue evidence="2">Liver</tissue>
    </source>
</reference>
<dbReference type="eggNOG" id="KOG2891">
    <property type="taxonomic scope" value="Eukaryota"/>
</dbReference>